<evidence type="ECO:0000313" key="3">
    <source>
        <dbReference type="RefSeq" id="XP_034246121.1"/>
    </source>
</evidence>
<dbReference type="AlphaFoldDB" id="A0A6P8Z7M7"/>
<sequence>MKANLYHLRRAQLLVSEENLTLDDTKVLPASLRVQLLSQLQQLLWLATVWMNQRCLMSSCGQDEADIGPLCAAVPYNPSSCQGSSSSSLRSSHRTSSTTWLC</sequence>
<name>A0A6P8Z7M7_THRPL</name>
<dbReference type="KEGG" id="tpal:117648064"/>
<dbReference type="InParanoid" id="A0A6P8Z7M7"/>
<reference evidence="3" key="1">
    <citation type="submission" date="2025-08" db="UniProtKB">
        <authorList>
            <consortium name="RefSeq"/>
        </authorList>
    </citation>
    <scope>IDENTIFICATION</scope>
    <source>
        <tissue evidence="3">Total insect</tissue>
    </source>
</reference>
<dbReference type="Proteomes" id="UP000515158">
    <property type="component" value="Unplaced"/>
</dbReference>
<gene>
    <name evidence="3" type="primary">LOC117648064</name>
</gene>
<keyword evidence="2" id="KW-1185">Reference proteome</keyword>
<evidence type="ECO:0000256" key="1">
    <source>
        <dbReference type="SAM" id="MobiDB-lite"/>
    </source>
</evidence>
<feature type="region of interest" description="Disordered" evidence="1">
    <location>
        <begin position="79"/>
        <end position="102"/>
    </location>
</feature>
<organism evidence="3">
    <name type="scientific">Thrips palmi</name>
    <name type="common">Melon thrips</name>
    <dbReference type="NCBI Taxonomy" id="161013"/>
    <lineage>
        <taxon>Eukaryota</taxon>
        <taxon>Metazoa</taxon>
        <taxon>Ecdysozoa</taxon>
        <taxon>Arthropoda</taxon>
        <taxon>Hexapoda</taxon>
        <taxon>Insecta</taxon>
        <taxon>Pterygota</taxon>
        <taxon>Neoptera</taxon>
        <taxon>Paraneoptera</taxon>
        <taxon>Thysanoptera</taxon>
        <taxon>Terebrantia</taxon>
        <taxon>Thripoidea</taxon>
        <taxon>Thripidae</taxon>
        <taxon>Thrips</taxon>
    </lineage>
</organism>
<dbReference type="RefSeq" id="XP_034246121.1">
    <property type="nucleotide sequence ID" value="XM_034390230.1"/>
</dbReference>
<dbReference type="GeneID" id="117648064"/>
<proteinExistence type="predicted"/>
<accession>A0A6P8Z7M7</accession>
<protein>
    <submittedName>
        <fullName evidence="3">Uncharacterized protein LOC117648064</fullName>
    </submittedName>
</protein>
<evidence type="ECO:0000313" key="2">
    <source>
        <dbReference type="Proteomes" id="UP000515158"/>
    </source>
</evidence>